<keyword evidence="2" id="KW-1185">Reference proteome</keyword>
<gene>
    <name evidence="1" type="ORF">GXM_08752</name>
</gene>
<accession>A0A5P8WER4</accession>
<dbReference type="Proteomes" id="UP000326678">
    <property type="component" value="Chromosome Gxm2"/>
</dbReference>
<evidence type="ECO:0000313" key="2">
    <source>
        <dbReference type="Proteomes" id="UP000326678"/>
    </source>
</evidence>
<dbReference type="AlphaFoldDB" id="A0A5P8WER4"/>
<dbReference type="KEGG" id="nsh:GXM_08752"/>
<sequence length="44" mass="4965">MTQMTIVVHRDKIKAALLFIHIEIAFYIENSCKAMTTVATIAQV</sequence>
<protein>
    <submittedName>
        <fullName evidence="1">Uncharacterized protein</fullName>
    </submittedName>
</protein>
<organism evidence="1 2">
    <name type="scientific">Nostoc sphaeroides CCNUC1</name>
    <dbReference type="NCBI Taxonomy" id="2653204"/>
    <lineage>
        <taxon>Bacteria</taxon>
        <taxon>Bacillati</taxon>
        <taxon>Cyanobacteriota</taxon>
        <taxon>Cyanophyceae</taxon>
        <taxon>Nostocales</taxon>
        <taxon>Nostocaceae</taxon>
        <taxon>Nostoc</taxon>
    </lineage>
</organism>
<name>A0A5P8WER4_9NOSO</name>
<reference evidence="1 2" key="1">
    <citation type="submission" date="2019-10" db="EMBL/GenBank/DDBJ databases">
        <title>Genomic and transcriptomic insights into the perfect genentic adaptation of a filamentous nitrogen-fixing cyanobacterium to rice fields.</title>
        <authorList>
            <person name="Chen Z."/>
        </authorList>
    </citation>
    <scope>NUCLEOTIDE SEQUENCE [LARGE SCALE GENOMIC DNA]</scope>
    <source>
        <strain evidence="1">CCNUC1</strain>
    </source>
</reference>
<proteinExistence type="predicted"/>
<dbReference type="EMBL" id="CP045227">
    <property type="protein sequence ID" value="QFS51258.1"/>
    <property type="molecule type" value="Genomic_DNA"/>
</dbReference>
<evidence type="ECO:0000313" key="1">
    <source>
        <dbReference type="EMBL" id="QFS51258.1"/>
    </source>
</evidence>